<dbReference type="AlphaFoldDB" id="A0A7Z7B166"/>
<comment type="caution">
    <text evidence="2">The sequence shown here is derived from an EMBL/GenBank/DDBJ whole genome shotgun (WGS) entry which is preliminary data.</text>
</comment>
<dbReference type="Proteomes" id="UP000199259">
    <property type="component" value="Unassembled WGS sequence"/>
</dbReference>
<keyword evidence="1" id="KW-0812">Transmembrane</keyword>
<dbReference type="OrthoDB" id="147796at2157"/>
<dbReference type="RefSeq" id="WP_091710887.1">
    <property type="nucleotide sequence ID" value="NZ_FNCA01000011.1"/>
</dbReference>
<reference evidence="2 3" key="1">
    <citation type="submission" date="2016-10" db="EMBL/GenBank/DDBJ databases">
        <authorList>
            <person name="Varghese N."/>
            <person name="Submissions S."/>
        </authorList>
    </citation>
    <scope>NUCLEOTIDE SEQUENCE [LARGE SCALE GENOMIC DNA]</scope>
    <source>
        <strain evidence="2 3">PL 12/M</strain>
    </source>
</reference>
<feature type="transmembrane region" description="Helical" evidence="1">
    <location>
        <begin position="12"/>
        <end position="35"/>
    </location>
</feature>
<gene>
    <name evidence="2" type="ORF">SAMN04488589_2614</name>
</gene>
<keyword evidence="3" id="KW-1185">Reference proteome</keyword>
<keyword evidence="1" id="KW-1133">Transmembrane helix</keyword>
<accession>A0A7Z7B166</accession>
<evidence type="ECO:0000313" key="3">
    <source>
        <dbReference type="Proteomes" id="UP000199259"/>
    </source>
</evidence>
<evidence type="ECO:0000313" key="2">
    <source>
        <dbReference type="EMBL" id="SDG29313.1"/>
    </source>
</evidence>
<protein>
    <submittedName>
        <fullName evidence="2">Uncharacterized protein</fullName>
    </submittedName>
</protein>
<dbReference type="EMBL" id="FNCA01000011">
    <property type="protein sequence ID" value="SDG29313.1"/>
    <property type="molecule type" value="Genomic_DNA"/>
</dbReference>
<proteinExistence type="predicted"/>
<keyword evidence="1" id="KW-0472">Membrane</keyword>
<name>A0A7Z7B166_9EURY</name>
<sequence>MRKSDDAAQMILIASFAIGMAVVVLTLMLNSIIFASNTASESNVETNVYDYSNTVQVTVEAYEKAYSYSYNGSVNDAKFNDYIGVFSRKMTESCAFCGVIYTIEHGDFQEPYFTQNGLIDGKANWTVIERINNTDTFMVAINSTAFTNGTVFSVEAFDLSGTIWSAKFVRSGINVNVSVTDGVTVLDTYSSSSGEMNISSNLIDGSSFFNYYFNDETAGKTYSIRFINGSATSGTFLIAGDTINGNQFEIERIDVVETRIEMVKNGNLKMNALIPITLPKGQA</sequence>
<organism evidence="2 3">
    <name type="scientific">Methanolobus vulcani</name>
    <dbReference type="NCBI Taxonomy" id="38026"/>
    <lineage>
        <taxon>Archaea</taxon>
        <taxon>Methanobacteriati</taxon>
        <taxon>Methanobacteriota</taxon>
        <taxon>Stenosarchaea group</taxon>
        <taxon>Methanomicrobia</taxon>
        <taxon>Methanosarcinales</taxon>
        <taxon>Methanosarcinaceae</taxon>
        <taxon>Methanolobus</taxon>
    </lineage>
</organism>
<evidence type="ECO:0000256" key="1">
    <source>
        <dbReference type="SAM" id="Phobius"/>
    </source>
</evidence>